<dbReference type="GO" id="GO:0016579">
    <property type="term" value="P:protein deubiquitination"/>
    <property type="evidence" value="ECO:0007669"/>
    <property type="project" value="InterPro"/>
</dbReference>
<dbReference type="InParanoid" id="A0A6J2WIU3"/>
<evidence type="ECO:0000313" key="2">
    <source>
        <dbReference type="Proteomes" id="UP000504632"/>
    </source>
</evidence>
<dbReference type="CDD" id="cd02257">
    <property type="entry name" value="Peptidase_C19"/>
    <property type="match status" value="1"/>
</dbReference>
<sequence>MGAVLRHSLNSIQGVTGLMNYGNSCCANALLQSLCATGELADVLDKWKPSETEDRNNNVPVQLKKVLLAMRSNSSASHRDFLMCLDHNSIRCCQQHDVDEVFLSILNLIQQQMTDRDRAEAIRDLFKVTVMGCLTCSDCTYQQTVTSFLLSIPLSLREETNSLQSCIQSFFKPQELAGSDSCYCERCGKKTPSSQGLRLVSLPPIVCVHLKRFRNDHGYTRKLYCEVNFPEVINFGDVLNPDQKTGGSENVDHQYILFAVIVHMGTARFGHYTAYVRPRGEETWYYTDDSCTRQVRWEDVQKSYGGIRETAYMLLYRRDPTNTEQEVSG</sequence>
<feature type="domain" description="USP" evidence="1">
    <location>
        <begin position="16"/>
        <end position="319"/>
    </location>
</feature>
<dbReference type="GO" id="GO:0005634">
    <property type="term" value="C:nucleus"/>
    <property type="evidence" value="ECO:0007669"/>
    <property type="project" value="TreeGrafter"/>
</dbReference>
<reference evidence="3" key="1">
    <citation type="submission" date="2025-08" db="UniProtKB">
        <authorList>
            <consortium name="RefSeq"/>
        </authorList>
    </citation>
    <scope>IDENTIFICATION</scope>
</reference>
<dbReference type="GO" id="GO:0004843">
    <property type="term" value="F:cysteine-type deubiquitinase activity"/>
    <property type="evidence" value="ECO:0007669"/>
    <property type="project" value="InterPro"/>
</dbReference>
<dbReference type="InterPro" id="IPR018200">
    <property type="entry name" value="USP_CS"/>
</dbReference>
<organism evidence="2 3">
    <name type="scientific">Chanos chanos</name>
    <name type="common">Milkfish</name>
    <name type="synonym">Mugil chanos</name>
    <dbReference type="NCBI Taxonomy" id="29144"/>
    <lineage>
        <taxon>Eukaryota</taxon>
        <taxon>Metazoa</taxon>
        <taxon>Chordata</taxon>
        <taxon>Craniata</taxon>
        <taxon>Vertebrata</taxon>
        <taxon>Euteleostomi</taxon>
        <taxon>Actinopterygii</taxon>
        <taxon>Neopterygii</taxon>
        <taxon>Teleostei</taxon>
        <taxon>Ostariophysi</taxon>
        <taxon>Gonorynchiformes</taxon>
        <taxon>Chanidae</taxon>
        <taxon>Chanos</taxon>
    </lineage>
</organism>
<dbReference type="PROSITE" id="PS00973">
    <property type="entry name" value="USP_2"/>
    <property type="match status" value="1"/>
</dbReference>
<dbReference type="InterPro" id="IPR038765">
    <property type="entry name" value="Papain-like_cys_pep_sf"/>
</dbReference>
<dbReference type="OrthoDB" id="292964at2759"/>
<dbReference type="PANTHER" id="PTHR24006">
    <property type="entry name" value="UBIQUITIN CARBOXYL-TERMINAL HYDROLASE"/>
    <property type="match status" value="1"/>
</dbReference>
<dbReference type="FunCoup" id="A0A6J2WIU3">
    <property type="interactions" value="639"/>
</dbReference>
<dbReference type="InterPro" id="IPR050164">
    <property type="entry name" value="Peptidase_C19"/>
</dbReference>
<keyword evidence="2" id="KW-1185">Reference proteome</keyword>
<dbReference type="SUPFAM" id="SSF54001">
    <property type="entry name" value="Cysteine proteinases"/>
    <property type="match status" value="1"/>
</dbReference>
<evidence type="ECO:0000259" key="1">
    <source>
        <dbReference type="PROSITE" id="PS50235"/>
    </source>
</evidence>
<dbReference type="CTD" id="11274"/>
<dbReference type="PANTHER" id="PTHR24006:SF796">
    <property type="entry name" value="UBL CARBOXYL-TERMINAL HYDROLASE 18-RELATED"/>
    <property type="match status" value="1"/>
</dbReference>
<dbReference type="InterPro" id="IPR001394">
    <property type="entry name" value="Peptidase_C19_UCH"/>
</dbReference>
<dbReference type="Gene3D" id="3.90.70.10">
    <property type="entry name" value="Cysteine proteinases"/>
    <property type="match status" value="1"/>
</dbReference>
<protein>
    <submittedName>
        <fullName evidence="3">Ubl carboxyl-terminal hydrolase 18</fullName>
    </submittedName>
</protein>
<dbReference type="FunFam" id="3.90.70.10:FF:000167">
    <property type="entry name" value="Ubiquitin specific peptidase 18"/>
    <property type="match status" value="1"/>
</dbReference>
<evidence type="ECO:0000313" key="3">
    <source>
        <dbReference type="RefSeq" id="XP_030644243.1"/>
    </source>
</evidence>
<dbReference type="Proteomes" id="UP000504632">
    <property type="component" value="Chromosome 1"/>
</dbReference>
<dbReference type="AlphaFoldDB" id="A0A6J2WIU3"/>
<proteinExistence type="predicted"/>
<dbReference type="GO" id="GO:0005829">
    <property type="term" value="C:cytosol"/>
    <property type="evidence" value="ECO:0007669"/>
    <property type="project" value="TreeGrafter"/>
</dbReference>
<accession>A0A6J2WIU3</accession>
<dbReference type="GeneID" id="115824452"/>
<dbReference type="PROSITE" id="PS00972">
    <property type="entry name" value="USP_1"/>
    <property type="match status" value="1"/>
</dbReference>
<dbReference type="InterPro" id="IPR028889">
    <property type="entry name" value="USP"/>
</dbReference>
<gene>
    <name evidence="3" type="primary">usp18</name>
</gene>
<dbReference type="Pfam" id="PF00443">
    <property type="entry name" value="UCH"/>
    <property type="match status" value="1"/>
</dbReference>
<dbReference type="RefSeq" id="XP_030644243.1">
    <property type="nucleotide sequence ID" value="XM_030788383.1"/>
</dbReference>
<name>A0A6J2WIU3_CHACN</name>
<keyword evidence="3" id="KW-0378">Hydrolase</keyword>
<dbReference type="PROSITE" id="PS50235">
    <property type="entry name" value="USP_3"/>
    <property type="match status" value="1"/>
</dbReference>